<evidence type="ECO:0000313" key="1">
    <source>
        <dbReference type="EMBL" id="ABT16588.1"/>
    </source>
</evidence>
<evidence type="ECO:0000313" key="2">
    <source>
        <dbReference type="Proteomes" id="UP000202420"/>
    </source>
</evidence>
<gene>
    <name evidence="1" type="primary">z454L</name>
    <name evidence="1" type="ORF">ATCV1_z454L</name>
</gene>
<protein>
    <submittedName>
        <fullName evidence="1">Uncharacterized protein z454L</fullName>
    </submittedName>
</protein>
<dbReference type="GeneID" id="5470610"/>
<dbReference type="Proteomes" id="UP000202420">
    <property type="component" value="Segment"/>
</dbReference>
<proteinExistence type="predicted"/>
<reference evidence="1 2" key="1">
    <citation type="submission" date="2006-09" db="EMBL/GenBank/DDBJ databases">
        <title>Sequence and annotation of the 288-kb ATCV-1 virus that infects an endosymbiotic Chlorella strain of the heliozoon Acanthocystis turfacea.</title>
        <authorList>
            <person name="Fitzgerald L.A."/>
            <person name="Graves M.V."/>
            <person name="Li X."/>
            <person name="Pfitzner A.J.P."/>
            <person name="Hartigan J."/>
            <person name="Van Etten J.L."/>
        </authorList>
    </citation>
    <scope>NUCLEOTIDE SEQUENCE [LARGE SCALE GENOMIC DNA]</scope>
    <source>
        <strain evidence="1 2">ATCV-1</strain>
    </source>
</reference>
<accession>A7K964</accession>
<dbReference type="KEGG" id="vg:5470610"/>
<organism evidence="1 2">
    <name type="scientific">Chlorovirus heliozoae</name>
    <dbReference type="NCBI Taxonomy" id="322019"/>
    <lineage>
        <taxon>Viruses</taxon>
        <taxon>Varidnaviria</taxon>
        <taxon>Bamfordvirae</taxon>
        <taxon>Nucleocytoviricota</taxon>
        <taxon>Megaviricetes</taxon>
        <taxon>Algavirales</taxon>
        <taxon>Phycodnaviridae</taxon>
        <taxon>Chlorovirus</taxon>
    </lineage>
</organism>
<name>A7K964_9PHYC</name>
<keyword evidence="2" id="KW-1185">Reference proteome</keyword>
<sequence>MTDAQGFLATRLQVVCEYHHAPLSDVRVKPVQNNNACCGLVALCQQILKVFVDMVHIARLHTNLGHQELHECRGPGTTWCGQKGNIGLPVEEPLLQRVHTLAK</sequence>
<dbReference type="EMBL" id="EF101928">
    <property type="protein sequence ID" value="ABT16588.1"/>
    <property type="molecule type" value="Genomic_DNA"/>
</dbReference>
<dbReference type="RefSeq" id="YP_001426935.1">
    <property type="nucleotide sequence ID" value="NC_008724.1"/>
</dbReference>